<accession>A0A840YFB9</accession>
<dbReference type="EMBL" id="JACIJF010000013">
    <property type="protein sequence ID" value="MBB5712147.1"/>
    <property type="molecule type" value="Genomic_DNA"/>
</dbReference>
<comment type="caution">
    <text evidence="2">The sequence shown here is derived from an EMBL/GenBank/DDBJ whole genome shotgun (WGS) entry which is preliminary data.</text>
</comment>
<feature type="region of interest" description="Disordered" evidence="1">
    <location>
        <begin position="1"/>
        <end position="21"/>
    </location>
</feature>
<sequence>MNKNAKKAPTTPARAPPLGSHVPGSLITKVCSLNHLTSTIIQRLAHEQLRTHLADFLAAYNFDRRLKTLSGLKPYEYIDIIWTSEPDRFIVNPVHQRPGLNT</sequence>
<keyword evidence="3" id="KW-1185">Reference proteome</keyword>
<evidence type="ECO:0000256" key="1">
    <source>
        <dbReference type="SAM" id="MobiDB-lite"/>
    </source>
</evidence>
<name>A0A840YFB9_9SPHN</name>
<dbReference type="Proteomes" id="UP000527143">
    <property type="component" value="Unassembled WGS sequence"/>
</dbReference>
<organism evidence="2 3">
    <name type="scientific">Sphingomonas xinjiangensis</name>
    <dbReference type="NCBI Taxonomy" id="643568"/>
    <lineage>
        <taxon>Bacteria</taxon>
        <taxon>Pseudomonadati</taxon>
        <taxon>Pseudomonadota</taxon>
        <taxon>Alphaproteobacteria</taxon>
        <taxon>Sphingomonadales</taxon>
        <taxon>Sphingomonadaceae</taxon>
        <taxon>Sphingomonas</taxon>
    </lineage>
</organism>
<protein>
    <recommendedName>
        <fullName evidence="4">Integrase catalytic domain-containing protein</fullName>
    </recommendedName>
</protein>
<dbReference type="AlphaFoldDB" id="A0A840YFB9"/>
<reference evidence="2 3" key="1">
    <citation type="submission" date="2020-08" db="EMBL/GenBank/DDBJ databases">
        <title>Genomic Encyclopedia of Type Strains, Phase IV (KMG-IV): sequencing the most valuable type-strain genomes for metagenomic binning, comparative biology and taxonomic classification.</title>
        <authorList>
            <person name="Goeker M."/>
        </authorList>
    </citation>
    <scope>NUCLEOTIDE SEQUENCE [LARGE SCALE GENOMIC DNA]</scope>
    <source>
        <strain evidence="2 3">DSM 26736</strain>
    </source>
</reference>
<evidence type="ECO:0000313" key="3">
    <source>
        <dbReference type="Proteomes" id="UP000527143"/>
    </source>
</evidence>
<feature type="compositionally biased region" description="Low complexity" evidence="1">
    <location>
        <begin position="7"/>
        <end position="17"/>
    </location>
</feature>
<evidence type="ECO:0000313" key="2">
    <source>
        <dbReference type="EMBL" id="MBB5712147.1"/>
    </source>
</evidence>
<evidence type="ECO:0008006" key="4">
    <source>
        <dbReference type="Google" id="ProtNLM"/>
    </source>
</evidence>
<proteinExistence type="predicted"/>
<gene>
    <name evidence="2" type="ORF">FHT02_003404</name>
</gene>